<proteinExistence type="predicted"/>
<dbReference type="EMBL" id="CM001220">
    <property type="protein sequence ID" value="AES87917.2"/>
    <property type="molecule type" value="Genomic_DNA"/>
</dbReference>
<evidence type="ECO:0000313" key="2">
    <source>
        <dbReference type="EMBL" id="AES87917.2"/>
    </source>
</evidence>
<dbReference type="HOGENOM" id="CLU_1301329_0_0_1"/>
<evidence type="ECO:0000256" key="1">
    <source>
        <dbReference type="SAM" id="MobiDB-lite"/>
    </source>
</evidence>
<reference evidence="2 4" key="2">
    <citation type="journal article" date="2014" name="BMC Genomics">
        <title>An improved genome release (version Mt4.0) for the model legume Medicago truncatula.</title>
        <authorList>
            <person name="Tang H."/>
            <person name="Krishnakumar V."/>
            <person name="Bidwell S."/>
            <person name="Rosen B."/>
            <person name="Chan A."/>
            <person name="Zhou S."/>
            <person name="Gentzbittel L."/>
            <person name="Childs K.L."/>
            <person name="Yandell M."/>
            <person name="Gundlach H."/>
            <person name="Mayer K.F."/>
            <person name="Schwartz D.C."/>
            <person name="Town C.D."/>
        </authorList>
    </citation>
    <scope>GENOME REANNOTATION</scope>
    <source>
        <strain evidence="3 4">cv. Jemalong A17</strain>
    </source>
</reference>
<dbReference type="Proteomes" id="UP000002051">
    <property type="component" value="Chromosome 4"/>
</dbReference>
<accession>G7JSH5</accession>
<reference evidence="3" key="3">
    <citation type="submission" date="2015-04" db="UniProtKB">
        <authorList>
            <consortium name="EnsemblPlants"/>
        </authorList>
    </citation>
    <scope>IDENTIFICATION</scope>
    <source>
        <strain evidence="3">cv. Jemalong A17</strain>
    </source>
</reference>
<keyword evidence="4" id="KW-1185">Reference proteome</keyword>
<gene>
    <name evidence="2" type="ordered locus">MTR_4g037510</name>
</gene>
<evidence type="ECO:0000313" key="4">
    <source>
        <dbReference type="Proteomes" id="UP000002051"/>
    </source>
</evidence>
<organism evidence="2 4">
    <name type="scientific">Medicago truncatula</name>
    <name type="common">Barrel medic</name>
    <name type="synonym">Medicago tribuloides</name>
    <dbReference type="NCBI Taxonomy" id="3880"/>
    <lineage>
        <taxon>Eukaryota</taxon>
        <taxon>Viridiplantae</taxon>
        <taxon>Streptophyta</taxon>
        <taxon>Embryophyta</taxon>
        <taxon>Tracheophyta</taxon>
        <taxon>Spermatophyta</taxon>
        <taxon>Magnoliopsida</taxon>
        <taxon>eudicotyledons</taxon>
        <taxon>Gunneridae</taxon>
        <taxon>Pentapetalae</taxon>
        <taxon>rosids</taxon>
        <taxon>fabids</taxon>
        <taxon>Fabales</taxon>
        <taxon>Fabaceae</taxon>
        <taxon>Papilionoideae</taxon>
        <taxon>50 kb inversion clade</taxon>
        <taxon>NPAAA clade</taxon>
        <taxon>Hologalegina</taxon>
        <taxon>IRL clade</taxon>
        <taxon>Trifolieae</taxon>
        <taxon>Medicago</taxon>
    </lineage>
</organism>
<protein>
    <submittedName>
        <fullName evidence="2 3">Uncharacterized protein</fullName>
    </submittedName>
</protein>
<sequence length="212" mass="24710">MDDDSEGSAHSEEFQAYNPTHQSESESSEDEGESSNVYQFMNADQNNAQACWQIFSFSIHGRKQAVEWLIFHLEGENSIYFNDYEHIDDVLLEPSVTESMFTSWLQCNAEYTEARTLTYANFVSKFVYVKEKRTWKPRKRGYRIGRMMWVPPSTGEVYYLRMMLTKVKGPTSYEALKTVNNVLFDSFRDACFAMGFLMDGKEYIVETKKVNV</sequence>
<dbReference type="AlphaFoldDB" id="G7JSH5"/>
<name>G7JSH5_MEDTR</name>
<reference evidence="2 4" key="1">
    <citation type="journal article" date="2011" name="Nature">
        <title>The Medicago genome provides insight into the evolution of rhizobial symbioses.</title>
        <authorList>
            <person name="Young N.D."/>
            <person name="Debelle F."/>
            <person name="Oldroyd G.E."/>
            <person name="Geurts R."/>
            <person name="Cannon S.B."/>
            <person name="Udvardi M.K."/>
            <person name="Benedito V.A."/>
            <person name="Mayer K.F."/>
            <person name="Gouzy J."/>
            <person name="Schoof H."/>
            <person name="Van de Peer Y."/>
            <person name="Proost S."/>
            <person name="Cook D.R."/>
            <person name="Meyers B.C."/>
            <person name="Spannagl M."/>
            <person name="Cheung F."/>
            <person name="De Mita S."/>
            <person name="Krishnakumar V."/>
            <person name="Gundlach H."/>
            <person name="Zhou S."/>
            <person name="Mudge J."/>
            <person name="Bharti A.K."/>
            <person name="Murray J.D."/>
            <person name="Naoumkina M.A."/>
            <person name="Rosen B."/>
            <person name="Silverstein K.A."/>
            <person name="Tang H."/>
            <person name="Rombauts S."/>
            <person name="Zhao P.X."/>
            <person name="Zhou P."/>
            <person name="Barbe V."/>
            <person name="Bardou P."/>
            <person name="Bechner M."/>
            <person name="Bellec A."/>
            <person name="Berger A."/>
            <person name="Berges H."/>
            <person name="Bidwell S."/>
            <person name="Bisseling T."/>
            <person name="Choisne N."/>
            <person name="Couloux A."/>
            <person name="Denny R."/>
            <person name="Deshpande S."/>
            <person name="Dai X."/>
            <person name="Doyle J.J."/>
            <person name="Dudez A.M."/>
            <person name="Farmer A.D."/>
            <person name="Fouteau S."/>
            <person name="Franken C."/>
            <person name="Gibelin C."/>
            <person name="Gish J."/>
            <person name="Goldstein S."/>
            <person name="Gonzalez A.J."/>
            <person name="Green P.J."/>
            <person name="Hallab A."/>
            <person name="Hartog M."/>
            <person name="Hua A."/>
            <person name="Humphray S.J."/>
            <person name="Jeong D.H."/>
            <person name="Jing Y."/>
            <person name="Jocker A."/>
            <person name="Kenton S.M."/>
            <person name="Kim D.J."/>
            <person name="Klee K."/>
            <person name="Lai H."/>
            <person name="Lang C."/>
            <person name="Lin S."/>
            <person name="Macmil S.L."/>
            <person name="Magdelenat G."/>
            <person name="Matthews L."/>
            <person name="McCorrison J."/>
            <person name="Monaghan E.L."/>
            <person name="Mun J.H."/>
            <person name="Najar F.Z."/>
            <person name="Nicholson C."/>
            <person name="Noirot C."/>
            <person name="O'Bleness M."/>
            <person name="Paule C.R."/>
            <person name="Poulain J."/>
            <person name="Prion F."/>
            <person name="Qin B."/>
            <person name="Qu C."/>
            <person name="Retzel E.F."/>
            <person name="Riddle C."/>
            <person name="Sallet E."/>
            <person name="Samain S."/>
            <person name="Samson N."/>
            <person name="Sanders I."/>
            <person name="Saurat O."/>
            <person name="Scarpelli C."/>
            <person name="Schiex T."/>
            <person name="Segurens B."/>
            <person name="Severin A.J."/>
            <person name="Sherrier D.J."/>
            <person name="Shi R."/>
            <person name="Sims S."/>
            <person name="Singer S.R."/>
            <person name="Sinharoy S."/>
            <person name="Sterck L."/>
            <person name="Viollet A."/>
            <person name="Wang B.B."/>
            <person name="Wang K."/>
            <person name="Wang M."/>
            <person name="Wang X."/>
            <person name="Warfsmann J."/>
            <person name="Weissenbach J."/>
            <person name="White D.D."/>
            <person name="White J.D."/>
            <person name="Wiley G.B."/>
            <person name="Wincker P."/>
            <person name="Xing Y."/>
            <person name="Yang L."/>
            <person name="Yao Z."/>
            <person name="Ying F."/>
            <person name="Zhai J."/>
            <person name="Zhou L."/>
            <person name="Zuber A."/>
            <person name="Denarie J."/>
            <person name="Dixon R.A."/>
            <person name="May G.D."/>
            <person name="Schwartz D.C."/>
            <person name="Rogers J."/>
            <person name="Quetier F."/>
            <person name="Town C.D."/>
            <person name="Roe B.A."/>
        </authorList>
    </citation>
    <scope>NUCLEOTIDE SEQUENCE [LARGE SCALE GENOMIC DNA]</scope>
    <source>
        <strain evidence="2">A17</strain>
        <strain evidence="3 4">cv. Jemalong A17</strain>
    </source>
</reference>
<dbReference type="EnsemblPlants" id="AES87917">
    <property type="protein sequence ID" value="AES87917"/>
    <property type="gene ID" value="MTR_4g037510"/>
</dbReference>
<accession>A0A0C3WV99</accession>
<evidence type="ECO:0000313" key="3">
    <source>
        <dbReference type="EnsemblPlants" id="AES87917"/>
    </source>
</evidence>
<feature type="region of interest" description="Disordered" evidence="1">
    <location>
        <begin position="1"/>
        <end position="35"/>
    </location>
</feature>
<dbReference type="eggNOG" id="KOG0987">
    <property type="taxonomic scope" value="Eukaryota"/>
</dbReference>
<dbReference type="PaxDb" id="3880-AES87917"/>
<dbReference type="STRING" id="3880.G7JSH5"/>